<feature type="compositionally biased region" description="Polar residues" evidence="1">
    <location>
        <begin position="596"/>
        <end position="612"/>
    </location>
</feature>
<feature type="compositionally biased region" description="Polar residues" evidence="1">
    <location>
        <begin position="324"/>
        <end position="337"/>
    </location>
</feature>
<evidence type="ECO:0000259" key="2">
    <source>
        <dbReference type="PROSITE" id="PS50017"/>
    </source>
</evidence>
<dbReference type="PANTHER" id="PTHR28336">
    <property type="entry name" value="BA1-643"/>
    <property type="match status" value="1"/>
</dbReference>
<keyword evidence="4" id="KW-1185">Reference proteome</keyword>
<name>A0AAD9KY77_RIDPI</name>
<protein>
    <recommendedName>
        <fullName evidence="2">Death domain-containing protein</fullName>
    </recommendedName>
</protein>
<dbReference type="CDD" id="cd01670">
    <property type="entry name" value="Death"/>
    <property type="match status" value="1"/>
</dbReference>
<comment type="caution">
    <text evidence="3">The sequence shown here is derived from an EMBL/GenBank/DDBJ whole genome shotgun (WGS) entry which is preliminary data.</text>
</comment>
<feature type="domain" description="Death" evidence="2">
    <location>
        <begin position="977"/>
        <end position="1045"/>
    </location>
</feature>
<dbReference type="Proteomes" id="UP001209878">
    <property type="component" value="Unassembled WGS sequence"/>
</dbReference>
<feature type="compositionally biased region" description="Acidic residues" evidence="1">
    <location>
        <begin position="221"/>
        <end position="233"/>
    </location>
</feature>
<evidence type="ECO:0000313" key="4">
    <source>
        <dbReference type="Proteomes" id="UP001209878"/>
    </source>
</evidence>
<dbReference type="AlphaFoldDB" id="A0AAD9KY77"/>
<dbReference type="EMBL" id="JAODUO010000482">
    <property type="protein sequence ID" value="KAK2179581.1"/>
    <property type="molecule type" value="Genomic_DNA"/>
</dbReference>
<accession>A0AAD9KY77</accession>
<proteinExistence type="predicted"/>
<feature type="compositionally biased region" description="Low complexity" evidence="1">
    <location>
        <begin position="255"/>
        <end position="276"/>
    </location>
</feature>
<feature type="compositionally biased region" description="Basic and acidic residues" evidence="1">
    <location>
        <begin position="237"/>
        <end position="252"/>
    </location>
</feature>
<gene>
    <name evidence="3" type="ORF">NP493_482g02010</name>
</gene>
<dbReference type="InterPro" id="IPR000488">
    <property type="entry name" value="Death_dom"/>
</dbReference>
<feature type="domain" description="Death" evidence="2">
    <location>
        <begin position="869"/>
        <end position="945"/>
    </location>
</feature>
<feature type="region of interest" description="Disordered" evidence="1">
    <location>
        <begin position="1"/>
        <end position="35"/>
    </location>
</feature>
<feature type="region of interest" description="Disordered" evidence="1">
    <location>
        <begin position="578"/>
        <end position="629"/>
    </location>
</feature>
<dbReference type="PROSITE" id="PS50017">
    <property type="entry name" value="DEATH_DOMAIN"/>
    <property type="match status" value="2"/>
</dbReference>
<dbReference type="SMART" id="SM00005">
    <property type="entry name" value="DEATH"/>
    <property type="match status" value="2"/>
</dbReference>
<dbReference type="PANTHER" id="PTHR28336:SF4">
    <property type="entry name" value="DEATH DOMAIN-CONTAINING PROTEIN 1"/>
    <property type="match status" value="1"/>
</dbReference>
<dbReference type="Pfam" id="PF00531">
    <property type="entry name" value="Death"/>
    <property type="match status" value="2"/>
</dbReference>
<reference evidence="3" key="1">
    <citation type="journal article" date="2023" name="Mol. Biol. Evol.">
        <title>Third-Generation Sequencing Reveals the Adaptive Role of the Epigenome in Three Deep-Sea Polychaetes.</title>
        <authorList>
            <person name="Perez M."/>
            <person name="Aroh O."/>
            <person name="Sun Y."/>
            <person name="Lan Y."/>
            <person name="Juniper S.K."/>
            <person name="Young C.R."/>
            <person name="Angers B."/>
            <person name="Qian P.Y."/>
        </authorList>
    </citation>
    <scope>NUCLEOTIDE SEQUENCE</scope>
    <source>
        <strain evidence="3">R07B-5</strain>
    </source>
</reference>
<feature type="compositionally biased region" description="Basic and acidic residues" evidence="1">
    <location>
        <begin position="290"/>
        <end position="321"/>
    </location>
</feature>
<feature type="compositionally biased region" description="Basic and acidic residues" evidence="1">
    <location>
        <begin position="202"/>
        <end position="220"/>
    </location>
</feature>
<evidence type="ECO:0000256" key="1">
    <source>
        <dbReference type="SAM" id="MobiDB-lite"/>
    </source>
</evidence>
<dbReference type="GO" id="GO:0007165">
    <property type="term" value="P:signal transduction"/>
    <property type="evidence" value="ECO:0007669"/>
    <property type="project" value="InterPro"/>
</dbReference>
<dbReference type="Gene3D" id="1.10.533.10">
    <property type="entry name" value="Death Domain, Fas"/>
    <property type="match status" value="2"/>
</dbReference>
<evidence type="ECO:0000313" key="3">
    <source>
        <dbReference type="EMBL" id="KAK2179581.1"/>
    </source>
</evidence>
<sequence length="1045" mass="115327">MERASSQSSEDDDAQSVDRAPEVVVNGSSQDGDSCDTAVDDASLELLSNLANTVQSVYDTLQAGTLTEGYESDTVSRLRGDLAQAKGTLLRCGRHLMTVADKVNFLSDKLGVTSRLIKTKLQDEHVPFSDNDAETGDIWVLEQAATAHSAFAQAAVDLSEMQKLASEIAESAYKATAAAERCKARAEVVDGHLNTALDPEQSETKGADEQSETETKRGETGDEDTVECSDDTTDQQKGSDHVDDCKSKKDGEITSEGAAEAEGESQGAAGNESSSQSEEKQGEAAAADVSETKPEIDAAKNGEKETKPKHDKEKEKDKENTDTAQPRQTQAAEVTGQQHEETQSSKSVLYNPSDWPLITFPVSPEIDYADVGVACVVRALEDSLDKMQIQCDVIDSWDSTYELGHLESSVSNIVRLSSKGDVLNFEVPVFVALPYSPPRGGMLRESALVVMANCGDGKWTQVTSHETTFAEHKDVRFLEIPVHEIGCLTLLIVTKLKVDRYTVSSRGGRFASSVDARVFVVAPKRAFGAGAELTMQVCPIDSTVLGELKSRFDGCDGILSVSPVVTLRTTVIPDKPLSVSVPCQQSGGSRARPRSSVPQTDASKGSSMNKRPSTAWPASRSRDDDESAGDEQIHIVMKCDDNQWTLGSDLEFRVIRDSVSIDLDEFSSSIIVLRVAGSVTSSELLKMVANLERQLAERAVTMVVRQREDDMAAVHIECCRSNKVARLLDKLAADGYTYGPESKCIVYVRDGDRLEITFRGNLCFDDDDTFRFAFSSVVKTSRRDTFVKEVDRFAQHGLDYYRGHVQLLRTTSMSPGGGQDGACRQMLCELPLTLPKPPMEPTVVVRAPVKVEETGPLTLGYFHELSQYIGDEWQLLAERLGIKRPRIQSLMRSNPKVGSRHKNIEDMLMQWYKRCPKRHDKVADLYYSLCEVGREDLAVELRERNNEFLERADKTAEEERIQRAIRAVAGSPSVMREWPSVARELSLTEQEIADIERDNPGPDGRRECCHMTLLAWREKRGARATRKHLIHTMRRLKFREVAGEV</sequence>
<dbReference type="Gene3D" id="2.60.220.30">
    <property type="match status" value="1"/>
</dbReference>
<feature type="region of interest" description="Disordered" evidence="1">
    <location>
        <begin position="193"/>
        <end position="350"/>
    </location>
</feature>
<organism evidence="3 4">
    <name type="scientific">Ridgeia piscesae</name>
    <name type="common">Tubeworm</name>
    <dbReference type="NCBI Taxonomy" id="27915"/>
    <lineage>
        <taxon>Eukaryota</taxon>
        <taxon>Metazoa</taxon>
        <taxon>Spiralia</taxon>
        <taxon>Lophotrochozoa</taxon>
        <taxon>Annelida</taxon>
        <taxon>Polychaeta</taxon>
        <taxon>Sedentaria</taxon>
        <taxon>Canalipalpata</taxon>
        <taxon>Sabellida</taxon>
        <taxon>Siboglinidae</taxon>
        <taxon>Ridgeia</taxon>
    </lineage>
</organism>
<dbReference type="InterPro" id="IPR011029">
    <property type="entry name" value="DEATH-like_dom_sf"/>
</dbReference>
<dbReference type="SUPFAM" id="SSF47986">
    <property type="entry name" value="DEATH domain"/>
    <property type="match status" value="2"/>
</dbReference>